<dbReference type="CDD" id="cd06848">
    <property type="entry name" value="GCS_H"/>
    <property type="match status" value="1"/>
</dbReference>
<dbReference type="HAMAP" id="MF_00272">
    <property type="entry name" value="GcvH"/>
    <property type="match status" value="1"/>
</dbReference>
<dbReference type="Proteomes" id="UP001207742">
    <property type="component" value="Unassembled WGS sequence"/>
</dbReference>
<comment type="function">
    <text evidence="3">The glycine cleavage system catalyzes the degradation of glycine. The H protein shuttles the methylamine group of glycine from the P protein to the T protein.</text>
</comment>
<dbReference type="Pfam" id="PF01597">
    <property type="entry name" value="GCV_H"/>
    <property type="match status" value="1"/>
</dbReference>
<evidence type="ECO:0000313" key="6">
    <source>
        <dbReference type="Proteomes" id="UP001207742"/>
    </source>
</evidence>
<feature type="modified residue" description="N6-lipoyllysine" evidence="3">
    <location>
        <position position="63"/>
    </location>
</feature>
<evidence type="ECO:0000256" key="1">
    <source>
        <dbReference type="ARBA" id="ARBA00009249"/>
    </source>
</evidence>
<dbReference type="NCBIfam" id="TIGR00527">
    <property type="entry name" value="gcvH"/>
    <property type="match status" value="1"/>
</dbReference>
<dbReference type="PANTHER" id="PTHR11715">
    <property type="entry name" value="GLYCINE CLEAVAGE SYSTEM H PROTEIN"/>
    <property type="match status" value="1"/>
</dbReference>
<dbReference type="InterPro" id="IPR000089">
    <property type="entry name" value="Biotin_lipoyl"/>
</dbReference>
<dbReference type="InterPro" id="IPR011053">
    <property type="entry name" value="Single_hybrid_motif"/>
</dbReference>
<keyword evidence="2 3" id="KW-0450">Lipoyl</keyword>
<sequence length="129" mass="14175">MATPTNLRYSEDHVWVLLENGIATIGLTDHAQKQLGEIVFVELSEVGKVHARHEEIGTVESVKAVSELFIPVSGEVVERNEAATDDPELLNDDPYGEGWLVKIKLSDSKEVDALLDAAAYDKLCNAENE</sequence>
<evidence type="ECO:0000313" key="5">
    <source>
        <dbReference type="EMBL" id="MCW3483215.1"/>
    </source>
</evidence>
<evidence type="ECO:0000259" key="4">
    <source>
        <dbReference type="PROSITE" id="PS50968"/>
    </source>
</evidence>
<dbReference type="PANTHER" id="PTHR11715:SF3">
    <property type="entry name" value="GLYCINE CLEAVAGE SYSTEM H PROTEIN-RELATED"/>
    <property type="match status" value="1"/>
</dbReference>
<comment type="caution">
    <text evidence="5">The sequence shown here is derived from an EMBL/GenBank/DDBJ whole genome shotgun (WGS) entry which is preliminary data.</text>
</comment>
<dbReference type="PROSITE" id="PS50968">
    <property type="entry name" value="BIOTINYL_LIPOYL"/>
    <property type="match status" value="1"/>
</dbReference>
<evidence type="ECO:0000256" key="3">
    <source>
        <dbReference type="HAMAP-Rule" id="MF_00272"/>
    </source>
</evidence>
<gene>
    <name evidence="3 5" type="primary">gcvH</name>
    <name evidence="5" type="ORF">OL497_04885</name>
</gene>
<reference evidence="5 6" key="1">
    <citation type="submission" date="2022-10" db="EMBL/GenBank/DDBJ databases">
        <title>Chitinophaga nivalis PC15 sp. nov., isolated from Pyeongchang county, South Korea.</title>
        <authorList>
            <person name="Trinh H.N."/>
        </authorList>
    </citation>
    <scope>NUCLEOTIDE SEQUENCE [LARGE SCALE GENOMIC DNA]</scope>
    <source>
        <strain evidence="5 6">PC14</strain>
    </source>
</reference>
<comment type="cofactor">
    <cofactor evidence="3">
        <name>(R)-lipoate</name>
        <dbReference type="ChEBI" id="CHEBI:83088"/>
    </cofactor>
    <text evidence="3">Binds 1 lipoyl cofactor covalently.</text>
</comment>
<accession>A0ABT3IGX2</accession>
<evidence type="ECO:0000256" key="2">
    <source>
        <dbReference type="ARBA" id="ARBA00022823"/>
    </source>
</evidence>
<name>A0ABT3IGX2_9BACT</name>
<proteinExistence type="inferred from homology"/>
<comment type="similarity">
    <text evidence="1 3">Belongs to the GcvH family.</text>
</comment>
<dbReference type="InterPro" id="IPR017453">
    <property type="entry name" value="GCV_H_sub"/>
</dbReference>
<dbReference type="InterPro" id="IPR033753">
    <property type="entry name" value="GCV_H/Fam206"/>
</dbReference>
<dbReference type="NCBIfam" id="NF002270">
    <property type="entry name" value="PRK01202.1"/>
    <property type="match status" value="1"/>
</dbReference>
<protein>
    <recommendedName>
        <fullName evidence="3">Glycine cleavage system H protein</fullName>
    </recommendedName>
</protein>
<dbReference type="SUPFAM" id="SSF51230">
    <property type="entry name" value="Single hybrid motif"/>
    <property type="match status" value="1"/>
</dbReference>
<dbReference type="Gene3D" id="2.40.50.100">
    <property type="match status" value="1"/>
</dbReference>
<keyword evidence="6" id="KW-1185">Reference proteome</keyword>
<dbReference type="InterPro" id="IPR002930">
    <property type="entry name" value="GCV_H"/>
</dbReference>
<dbReference type="EMBL" id="JAPDNS010000001">
    <property type="protein sequence ID" value="MCW3483215.1"/>
    <property type="molecule type" value="Genomic_DNA"/>
</dbReference>
<feature type="domain" description="Lipoyl-binding" evidence="4">
    <location>
        <begin position="22"/>
        <end position="104"/>
    </location>
</feature>
<organism evidence="5 6">
    <name type="scientific">Chitinophaga nivalis</name>
    <dbReference type="NCBI Taxonomy" id="2991709"/>
    <lineage>
        <taxon>Bacteria</taxon>
        <taxon>Pseudomonadati</taxon>
        <taxon>Bacteroidota</taxon>
        <taxon>Chitinophagia</taxon>
        <taxon>Chitinophagales</taxon>
        <taxon>Chitinophagaceae</taxon>
        <taxon>Chitinophaga</taxon>
    </lineage>
</organism>
<comment type="subunit">
    <text evidence="3">The glycine cleavage system is composed of four proteins: P, T, L and H.</text>
</comment>
<dbReference type="RefSeq" id="WP_264728312.1">
    <property type="nucleotide sequence ID" value="NZ_JAPDNR010000001.1"/>
</dbReference>